<gene>
    <name evidence="2" type="ORF">DILT_LOCUS17869</name>
</gene>
<proteinExistence type="predicted"/>
<protein>
    <submittedName>
        <fullName evidence="2">Uncharacterized protein</fullName>
    </submittedName>
</protein>
<sequence>MPQRGRGSRRTQARRTATTYLSVGLGVSLLLLILSLALSKWSCGTILHSCLNGTFTEPYQDIGSLLVGAIVVNFIALSVAFIGCAKWWAMPLALILTWIDGTLAVVAIAFYFTKLDTAYCPLLAISGSIFAVTMSIKGTLGLVFGLCLSFLGLIPSVVLSNWSCGTLLNCCVNGTLTESYKPVGGLLFGAILVNCVALPVAIAGCVRPGAKAVALVLTWLGGILGLAAIAYYFAILDSNYSPLLAVIGMTVTLAMAFVTTITIIQERIA</sequence>
<accession>A0A3P7P9D8</accession>
<dbReference type="Proteomes" id="UP000281553">
    <property type="component" value="Unassembled WGS sequence"/>
</dbReference>
<feature type="transmembrane region" description="Helical" evidence="1">
    <location>
        <begin position="20"/>
        <end position="42"/>
    </location>
</feature>
<reference evidence="2 3" key="1">
    <citation type="submission" date="2018-11" db="EMBL/GenBank/DDBJ databases">
        <authorList>
            <consortium name="Pathogen Informatics"/>
        </authorList>
    </citation>
    <scope>NUCLEOTIDE SEQUENCE [LARGE SCALE GENOMIC DNA]</scope>
</reference>
<feature type="transmembrane region" description="Helical" evidence="1">
    <location>
        <begin position="92"/>
        <end position="112"/>
    </location>
</feature>
<feature type="transmembrane region" description="Helical" evidence="1">
    <location>
        <begin position="213"/>
        <end position="234"/>
    </location>
</feature>
<evidence type="ECO:0000256" key="1">
    <source>
        <dbReference type="SAM" id="Phobius"/>
    </source>
</evidence>
<keyword evidence="1" id="KW-0812">Transmembrane</keyword>
<evidence type="ECO:0000313" key="2">
    <source>
        <dbReference type="EMBL" id="VDN39421.1"/>
    </source>
</evidence>
<keyword evidence="3" id="KW-1185">Reference proteome</keyword>
<feature type="transmembrane region" description="Helical" evidence="1">
    <location>
        <begin position="183"/>
        <end position="206"/>
    </location>
</feature>
<feature type="transmembrane region" description="Helical" evidence="1">
    <location>
        <begin position="240"/>
        <end position="264"/>
    </location>
</feature>
<dbReference type="EMBL" id="UYRU01095466">
    <property type="protein sequence ID" value="VDN39421.1"/>
    <property type="molecule type" value="Genomic_DNA"/>
</dbReference>
<keyword evidence="1" id="KW-1133">Transmembrane helix</keyword>
<organism evidence="2 3">
    <name type="scientific">Dibothriocephalus latus</name>
    <name type="common">Fish tapeworm</name>
    <name type="synonym">Diphyllobothrium latum</name>
    <dbReference type="NCBI Taxonomy" id="60516"/>
    <lineage>
        <taxon>Eukaryota</taxon>
        <taxon>Metazoa</taxon>
        <taxon>Spiralia</taxon>
        <taxon>Lophotrochozoa</taxon>
        <taxon>Platyhelminthes</taxon>
        <taxon>Cestoda</taxon>
        <taxon>Eucestoda</taxon>
        <taxon>Diphyllobothriidea</taxon>
        <taxon>Diphyllobothriidae</taxon>
        <taxon>Dibothriocephalus</taxon>
    </lineage>
</organism>
<feature type="transmembrane region" description="Helical" evidence="1">
    <location>
        <begin position="143"/>
        <end position="163"/>
    </location>
</feature>
<evidence type="ECO:0000313" key="3">
    <source>
        <dbReference type="Proteomes" id="UP000281553"/>
    </source>
</evidence>
<name>A0A3P7P9D8_DIBLA</name>
<keyword evidence="1" id="KW-0472">Membrane</keyword>
<feature type="transmembrane region" description="Helical" evidence="1">
    <location>
        <begin position="62"/>
        <end position="85"/>
    </location>
</feature>
<dbReference type="AlphaFoldDB" id="A0A3P7P9D8"/>